<name>A0A6I3T2E1_9BURK</name>
<dbReference type="RefSeq" id="WP_155472200.1">
    <property type="nucleotide sequence ID" value="NZ_WNKZ01000065.1"/>
</dbReference>
<sequence>MLTIGANAEVAAASTYVGQRLIAYMQRREIARFHTVVHTRVATPGYRDRRIFVLYVLDDAGKPAALMPLVEYVLEHGRRRSLAWQREVTRSTGLFIDFLRAHADALRAEKHRPQILAAFAEALVTGTIDPEGGDQSELFWTPKNLGRATAILNSLTVFADWLVDRYQATALNPWRTASPGEQIAYWRRFEKYRPHSLLMHTQGVERATANAERMRAVGVARKAISADLAPVKYFPRDRIWDLLESGFAVAANRALPSMYERMNIRDAMITVLMHGGGLRESEPFHLYVTDVAVDPHNPKCALVRLFHPEQGIAPADFIDPLAKNLVLADREQYLRVKWQMEPRNLAPGRFHAGWKDLHLTDERLKYALVHWFPSYWGEVFLVLFKLYITKVRSRHSHHPFLFVSQKDGVAGDPYTVASFRQAHAKAVLRIGLPVGKEFGTTPHGHRHTYGQLLTEAKLDPLVIQRCLHHKARESQQVYTEPTPAAITKALNEAAQRLEDHRVKTMFGQGDGI</sequence>
<dbReference type="InterPro" id="IPR011010">
    <property type="entry name" value="DNA_brk_join_enz"/>
</dbReference>
<dbReference type="GO" id="GO:0006310">
    <property type="term" value="P:DNA recombination"/>
    <property type="evidence" value="ECO:0007669"/>
    <property type="project" value="UniProtKB-KW"/>
</dbReference>
<dbReference type="InterPro" id="IPR013762">
    <property type="entry name" value="Integrase-like_cat_sf"/>
</dbReference>
<evidence type="ECO:0000256" key="1">
    <source>
        <dbReference type="ARBA" id="ARBA00023172"/>
    </source>
</evidence>
<dbReference type="Gene3D" id="1.10.443.10">
    <property type="entry name" value="Intergrase catalytic core"/>
    <property type="match status" value="1"/>
</dbReference>
<evidence type="ECO:0000259" key="2">
    <source>
        <dbReference type="PROSITE" id="PS51898"/>
    </source>
</evidence>
<keyword evidence="1" id="KW-0233">DNA recombination</keyword>
<dbReference type="AlphaFoldDB" id="A0A6I3T2E1"/>
<dbReference type="NCBIfam" id="NF040693">
    <property type="entry name" value="recomb_GmtY"/>
    <property type="match status" value="1"/>
</dbReference>
<organism evidence="3 4">
    <name type="scientific">Pseudoduganella buxea</name>
    <dbReference type="NCBI Taxonomy" id="1949069"/>
    <lineage>
        <taxon>Bacteria</taxon>
        <taxon>Pseudomonadati</taxon>
        <taxon>Pseudomonadota</taxon>
        <taxon>Betaproteobacteria</taxon>
        <taxon>Burkholderiales</taxon>
        <taxon>Oxalobacteraceae</taxon>
        <taxon>Telluria group</taxon>
        <taxon>Pseudoduganella</taxon>
    </lineage>
</organism>
<comment type="caution">
    <text evidence="3">The sequence shown here is derived from an EMBL/GenBank/DDBJ whole genome shotgun (WGS) entry which is preliminary data.</text>
</comment>
<dbReference type="Proteomes" id="UP000430634">
    <property type="component" value="Unassembled WGS sequence"/>
</dbReference>
<gene>
    <name evidence="3" type="ORF">GM672_19480</name>
</gene>
<dbReference type="GO" id="GO:0003677">
    <property type="term" value="F:DNA binding"/>
    <property type="evidence" value="ECO:0007669"/>
    <property type="project" value="InterPro"/>
</dbReference>
<dbReference type="Pfam" id="PF00589">
    <property type="entry name" value="Phage_integrase"/>
    <property type="match status" value="1"/>
</dbReference>
<evidence type="ECO:0000313" key="3">
    <source>
        <dbReference type="EMBL" id="MTV54916.1"/>
    </source>
</evidence>
<feature type="domain" description="Tyr recombinase" evidence="2">
    <location>
        <begin position="238"/>
        <end position="491"/>
    </location>
</feature>
<dbReference type="PROSITE" id="PS51898">
    <property type="entry name" value="TYR_RECOMBINASE"/>
    <property type="match status" value="1"/>
</dbReference>
<protein>
    <submittedName>
        <fullName evidence="3">Tyrosine-type recombinase/integrase</fullName>
    </submittedName>
</protein>
<dbReference type="OrthoDB" id="2078692at2"/>
<dbReference type="InterPro" id="IPR002104">
    <property type="entry name" value="Integrase_catalytic"/>
</dbReference>
<proteinExistence type="predicted"/>
<dbReference type="GO" id="GO:0015074">
    <property type="term" value="P:DNA integration"/>
    <property type="evidence" value="ECO:0007669"/>
    <property type="project" value="InterPro"/>
</dbReference>
<evidence type="ECO:0000313" key="4">
    <source>
        <dbReference type="Proteomes" id="UP000430634"/>
    </source>
</evidence>
<reference evidence="3 4" key="1">
    <citation type="submission" date="2019-11" db="EMBL/GenBank/DDBJ databases">
        <title>Type strains purchased from KCTC, JCM and DSMZ.</title>
        <authorList>
            <person name="Lu H."/>
        </authorList>
    </citation>
    <scope>NUCLEOTIDE SEQUENCE [LARGE SCALE GENOMIC DNA]</scope>
    <source>
        <strain evidence="3 4">KCTC 52429</strain>
    </source>
</reference>
<accession>A0A6I3T2E1</accession>
<dbReference type="SUPFAM" id="SSF56349">
    <property type="entry name" value="DNA breaking-rejoining enzymes"/>
    <property type="match status" value="1"/>
</dbReference>
<dbReference type="EMBL" id="WNKZ01000065">
    <property type="protein sequence ID" value="MTV54916.1"/>
    <property type="molecule type" value="Genomic_DNA"/>
</dbReference>